<dbReference type="Pfam" id="PF04839">
    <property type="entry name" value="PSRP-3_Ycf65"/>
    <property type="match status" value="1"/>
</dbReference>
<accession>A0AAQ3KNT8</accession>
<dbReference type="GO" id="GO:1990904">
    <property type="term" value="C:ribonucleoprotein complex"/>
    <property type="evidence" value="ECO:0007669"/>
    <property type="project" value="UniProtKB-KW"/>
</dbReference>
<dbReference type="GO" id="GO:0005840">
    <property type="term" value="C:ribosome"/>
    <property type="evidence" value="ECO:0007669"/>
    <property type="project" value="UniProtKB-KW"/>
</dbReference>
<comment type="subunit">
    <text evidence="2">Part of the 30S ribosomal subunit.</text>
</comment>
<dbReference type="PANTHER" id="PTHR35108:SF1">
    <property type="entry name" value="OS04G0461100 PROTEIN"/>
    <property type="match status" value="1"/>
</dbReference>
<organism evidence="6 7">
    <name type="scientific">Canna indica</name>
    <name type="common">Indian-shot</name>
    <dbReference type="NCBI Taxonomy" id="4628"/>
    <lineage>
        <taxon>Eukaryota</taxon>
        <taxon>Viridiplantae</taxon>
        <taxon>Streptophyta</taxon>
        <taxon>Embryophyta</taxon>
        <taxon>Tracheophyta</taxon>
        <taxon>Spermatophyta</taxon>
        <taxon>Magnoliopsida</taxon>
        <taxon>Liliopsida</taxon>
        <taxon>Zingiberales</taxon>
        <taxon>Cannaceae</taxon>
        <taxon>Canna</taxon>
    </lineage>
</organism>
<dbReference type="GO" id="GO:0003735">
    <property type="term" value="F:structural constituent of ribosome"/>
    <property type="evidence" value="ECO:0007669"/>
    <property type="project" value="InterPro"/>
</dbReference>
<dbReference type="GO" id="GO:0006412">
    <property type="term" value="P:translation"/>
    <property type="evidence" value="ECO:0007669"/>
    <property type="project" value="InterPro"/>
</dbReference>
<proteinExistence type="inferred from homology"/>
<sequence>MVAQQSIDFSRAPQKNTKHRIYVCLVFHRRWRDQRESNGAEGKMQCDLTSQPILPFPRNRRLISQIFVCLVFHHRNHLSPLSLDQYLTLQNIGLALDQVIPGHDTIPLCPYYFWPCKEAWEELKSKIDEKP</sequence>
<dbReference type="PANTHER" id="PTHR35108">
    <property type="entry name" value="30S RIBOSOMAL PROTEIN 3, CHLOROPLASTIC"/>
    <property type="match status" value="1"/>
</dbReference>
<comment type="similarity">
    <text evidence="1">Belongs to the chloroplast-specific ribosomal protein cS23 family.</text>
</comment>
<evidence type="ECO:0000313" key="6">
    <source>
        <dbReference type="EMBL" id="WOL11032.1"/>
    </source>
</evidence>
<dbReference type="InterPro" id="IPR006924">
    <property type="entry name" value="Ribosomal_cS23-like"/>
</dbReference>
<name>A0AAQ3KNT8_9LILI</name>
<dbReference type="Proteomes" id="UP001327560">
    <property type="component" value="Chromosome 6"/>
</dbReference>
<gene>
    <name evidence="6" type="ORF">Cni_G19793</name>
</gene>
<keyword evidence="4" id="KW-0687">Ribonucleoprotein</keyword>
<evidence type="ECO:0000256" key="3">
    <source>
        <dbReference type="ARBA" id="ARBA00022980"/>
    </source>
</evidence>
<reference evidence="6 7" key="1">
    <citation type="submission" date="2023-10" db="EMBL/GenBank/DDBJ databases">
        <title>Chromosome-scale genome assembly provides insights into flower coloration mechanisms of Canna indica.</title>
        <authorList>
            <person name="Li C."/>
        </authorList>
    </citation>
    <scope>NUCLEOTIDE SEQUENCE [LARGE SCALE GENOMIC DNA]</scope>
    <source>
        <tissue evidence="6">Flower</tissue>
    </source>
</reference>
<evidence type="ECO:0000256" key="2">
    <source>
        <dbReference type="ARBA" id="ARBA00011458"/>
    </source>
</evidence>
<evidence type="ECO:0000256" key="5">
    <source>
        <dbReference type="ARBA" id="ARBA00035379"/>
    </source>
</evidence>
<evidence type="ECO:0000256" key="1">
    <source>
        <dbReference type="ARBA" id="ARBA00008561"/>
    </source>
</evidence>
<evidence type="ECO:0000313" key="7">
    <source>
        <dbReference type="Proteomes" id="UP001327560"/>
    </source>
</evidence>
<dbReference type="EMBL" id="CP136895">
    <property type="protein sequence ID" value="WOL11032.1"/>
    <property type="molecule type" value="Genomic_DNA"/>
</dbReference>
<protein>
    <recommendedName>
        <fullName evidence="5">30S ribosomal protein 3, chloroplastic</fullName>
    </recommendedName>
</protein>
<keyword evidence="3" id="KW-0689">Ribosomal protein</keyword>
<evidence type="ECO:0000256" key="4">
    <source>
        <dbReference type="ARBA" id="ARBA00023274"/>
    </source>
</evidence>
<keyword evidence="7" id="KW-1185">Reference proteome</keyword>
<dbReference type="Gene3D" id="3.30.390.140">
    <property type="match status" value="1"/>
</dbReference>
<dbReference type="AlphaFoldDB" id="A0AAQ3KNT8"/>
<dbReference type="InterPro" id="IPR038447">
    <property type="entry name" value="PSRP-3/Ycf65_sf"/>
</dbReference>